<evidence type="ECO:0000313" key="3">
    <source>
        <dbReference type="EMBL" id="MBB4891997.1"/>
    </source>
</evidence>
<reference evidence="3 4" key="1">
    <citation type="submission" date="2020-08" db="EMBL/GenBank/DDBJ databases">
        <title>Genomic Encyclopedia of Type Strains, Phase III (KMG-III): the genomes of soil and plant-associated and newly described type strains.</title>
        <authorList>
            <person name="Whitman W."/>
        </authorList>
    </citation>
    <scope>NUCLEOTIDE SEQUENCE [LARGE SCALE GENOMIC DNA]</scope>
    <source>
        <strain evidence="3 4">CECT 3266</strain>
    </source>
</reference>
<evidence type="ECO:0000256" key="1">
    <source>
        <dbReference type="SAM" id="MobiDB-lite"/>
    </source>
</evidence>
<keyword evidence="4" id="KW-1185">Reference proteome</keyword>
<proteinExistence type="predicted"/>
<dbReference type="RefSeq" id="WP_184346484.1">
    <property type="nucleotide sequence ID" value="NZ_JACHJH010000001.1"/>
</dbReference>
<comment type="caution">
    <text evidence="3">The sequence shown here is derived from an EMBL/GenBank/DDBJ whole genome shotgun (WGS) entry which is preliminary data.</text>
</comment>
<organism evidence="3 4">
    <name type="scientific">Streptomyces olivoverticillatus</name>
    <dbReference type="NCBI Taxonomy" id="66427"/>
    <lineage>
        <taxon>Bacteria</taxon>
        <taxon>Bacillati</taxon>
        <taxon>Actinomycetota</taxon>
        <taxon>Actinomycetes</taxon>
        <taxon>Kitasatosporales</taxon>
        <taxon>Streptomycetaceae</taxon>
        <taxon>Streptomyces</taxon>
    </lineage>
</organism>
<feature type="region of interest" description="Disordered" evidence="1">
    <location>
        <begin position="108"/>
        <end position="144"/>
    </location>
</feature>
<gene>
    <name evidence="3" type="ORF">FHS39_000997</name>
</gene>
<feature type="compositionally biased region" description="Pro residues" evidence="1">
    <location>
        <begin position="114"/>
        <end position="131"/>
    </location>
</feature>
<dbReference type="AlphaFoldDB" id="A0A7W7LLH3"/>
<evidence type="ECO:0000313" key="4">
    <source>
        <dbReference type="Proteomes" id="UP000556084"/>
    </source>
</evidence>
<accession>A0A7W7LLH3</accession>
<keyword evidence="2" id="KW-0472">Membrane</keyword>
<keyword evidence="2" id="KW-0812">Transmembrane</keyword>
<name>A0A7W7LLH3_9ACTN</name>
<dbReference type="EMBL" id="JACHJH010000001">
    <property type="protein sequence ID" value="MBB4891997.1"/>
    <property type="molecule type" value="Genomic_DNA"/>
</dbReference>
<feature type="transmembrane region" description="Helical" evidence="2">
    <location>
        <begin position="84"/>
        <end position="104"/>
    </location>
</feature>
<evidence type="ECO:0000256" key="2">
    <source>
        <dbReference type="SAM" id="Phobius"/>
    </source>
</evidence>
<dbReference type="Proteomes" id="UP000556084">
    <property type="component" value="Unassembled WGS sequence"/>
</dbReference>
<feature type="transmembrane region" description="Helical" evidence="2">
    <location>
        <begin position="48"/>
        <end position="72"/>
    </location>
</feature>
<sequence>MDGSQMGGPAQWAASSAVGPNASYLSQTLRYNDVELSFSEAVSIKTVLGLWATAALTATGITIAFGFIPFLLSGFDWEASASGFALGGFIGFFTFWLILLFTSFTEPSPAAAPGTPPLPPTPPPGLAPPSLPDGYVPTSQWGPR</sequence>
<keyword evidence="2" id="KW-1133">Transmembrane helix</keyword>
<protein>
    <submittedName>
        <fullName evidence="3">Uncharacterized protein</fullName>
    </submittedName>
</protein>